<feature type="transmembrane region" description="Helical" evidence="1">
    <location>
        <begin position="179"/>
        <end position="204"/>
    </location>
</feature>
<keyword evidence="3" id="KW-1185">Reference proteome</keyword>
<dbReference type="Pfam" id="PF13795">
    <property type="entry name" value="HupE_UreJ_2"/>
    <property type="match status" value="1"/>
</dbReference>
<reference evidence="2 3" key="1">
    <citation type="submission" date="2018-08" db="EMBL/GenBank/DDBJ databases">
        <title>Parvularcula sp. SM1705, isolated from surface water of the South Sea China.</title>
        <authorList>
            <person name="Sun L."/>
        </authorList>
    </citation>
    <scope>NUCLEOTIDE SEQUENCE [LARGE SCALE GENOMIC DNA]</scope>
    <source>
        <strain evidence="2 3">SM1705</strain>
    </source>
</reference>
<evidence type="ECO:0000313" key="2">
    <source>
        <dbReference type="EMBL" id="RFB05141.1"/>
    </source>
</evidence>
<comment type="caution">
    <text evidence="2">The sequence shown here is derived from an EMBL/GenBank/DDBJ whole genome shotgun (WGS) entry which is preliminary data.</text>
</comment>
<dbReference type="OrthoDB" id="9808870at2"/>
<organism evidence="2 3">
    <name type="scientific">Parvularcula marina</name>
    <dbReference type="NCBI Taxonomy" id="2292771"/>
    <lineage>
        <taxon>Bacteria</taxon>
        <taxon>Pseudomonadati</taxon>
        <taxon>Pseudomonadota</taxon>
        <taxon>Alphaproteobacteria</taxon>
        <taxon>Parvularculales</taxon>
        <taxon>Parvularculaceae</taxon>
        <taxon>Parvularcula</taxon>
    </lineage>
</organism>
<dbReference type="InterPro" id="IPR032809">
    <property type="entry name" value="Put_HupE_UreJ"/>
</dbReference>
<keyword evidence="1" id="KW-0812">Transmembrane</keyword>
<protein>
    <submittedName>
        <fullName evidence="2">HupE/UreJ family protein</fullName>
    </submittedName>
</protein>
<evidence type="ECO:0000256" key="1">
    <source>
        <dbReference type="SAM" id="Phobius"/>
    </source>
</evidence>
<keyword evidence="1" id="KW-1133">Transmembrane helix</keyword>
<dbReference type="InParanoid" id="A0A371RI77"/>
<feature type="transmembrane region" description="Helical" evidence="1">
    <location>
        <begin position="210"/>
        <end position="227"/>
    </location>
</feature>
<feature type="transmembrane region" description="Helical" evidence="1">
    <location>
        <begin position="239"/>
        <end position="258"/>
    </location>
</feature>
<dbReference type="EMBL" id="QUQO01000001">
    <property type="protein sequence ID" value="RFB05141.1"/>
    <property type="molecule type" value="Genomic_DNA"/>
</dbReference>
<proteinExistence type="predicted"/>
<evidence type="ECO:0000313" key="3">
    <source>
        <dbReference type="Proteomes" id="UP000264589"/>
    </source>
</evidence>
<accession>A0A371RI77</accession>
<gene>
    <name evidence="2" type="ORF">DX908_07675</name>
</gene>
<dbReference type="AlphaFoldDB" id="A0A371RI77"/>
<feature type="transmembrane region" description="Helical" evidence="1">
    <location>
        <begin position="270"/>
        <end position="296"/>
    </location>
</feature>
<feature type="transmembrane region" description="Helical" evidence="1">
    <location>
        <begin position="155"/>
        <end position="172"/>
    </location>
</feature>
<name>A0A371RI77_9PROT</name>
<sequence length="332" mass="36296">MILHWRLYFLLPLIIAICGTASAHEVRPAYLELREIELGTYDILWKTPARGDLRLALNVILPDSCITTSPHRTVPVEAAVIERWRTICEGGLQGQTIRIENLETSLTDVILRVEPLEGAASTLRLDGATPSLVIPQKQSGWAVAHSYFDLGVEHILLGFDHLLFVLCLLLLVRNVRRLIGAVTAFTVAHSITLAATTLGLVHLAIGPVEALIALSIAFLAAEIIRVHKGQTGATARWPWIASFGFGLLHGFGFASVLAEIGLPGEALPVALLFFNIGVEAGQLLFVGAVLLVMLLLRQFSSRLPEWSWRAAPYTAGSIAMFWFIERTAGIIF</sequence>
<keyword evidence="1" id="KW-0472">Membrane</keyword>
<dbReference type="Proteomes" id="UP000264589">
    <property type="component" value="Unassembled WGS sequence"/>
</dbReference>